<organism evidence="2 3">
    <name type="scientific">Chthoniobacter flavus Ellin428</name>
    <dbReference type="NCBI Taxonomy" id="497964"/>
    <lineage>
        <taxon>Bacteria</taxon>
        <taxon>Pseudomonadati</taxon>
        <taxon>Verrucomicrobiota</taxon>
        <taxon>Spartobacteria</taxon>
        <taxon>Chthoniobacterales</taxon>
        <taxon>Chthoniobacteraceae</taxon>
        <taxon>Chthoniobacter</taxon>
    </lineage>
</organism>
<reference evidence="2 3" key="1">
    <citation type="journal article" date="2011" name="J. Bacteriol.">
        <title>Genome sequence of Chthoniobacter flavus Ellin428, an aerobic heterotrophic soil bacterium.</title>
        <authorList>
            <person name="Kant R."/>
            <person name="van Passel M.W."/>
            <person name="Palva A."/>
            <person name="Lucas S."/>
            <person name="Lapidus A."/>
            <person name="Glavina Del Rio T."/>
            <person name="Dalin E."/>
            <person name="Tice H."/>
            <person name="Bruce D."/>
            <person name="Goodwin L."/>
            <person name="Pitluck S."/>
            <person name="Larimer F.W."/>
            <person name="Land M.L."/>
            <person name="Hauser L."/>
            <person name="Sangwan P."/>
            <person name="de Vos W.M."/>
            <person name="Janssen P.H."/>
            <person name="Smidt H."/>
        </authorList>
    </citation>
    <scope>NUCLEOTIDE SEQUENCE [LARGE SCALE GENOMIC DNA]</scope>
    <source>
        <strain evidence="2 3">Ellin428</strain>
    </source>
</reference>
<protein>
    <submittedName>
        <fullName evidence="2">Uncharacterized protein</fullName>
    </submittedName>
</protein>
<gene>
    <name evidence="2" type="ORF">CfE428DRAFT_0682</name>
</gene>
<feature type="compositionally biased region" description="Basic and acidic residues" evidence="1">
    <location>
        <begin position="100"/>
        <end position="112"/>
    </location>
</feature>
<sequence length="278" mass="29532">MARISRPCAPRREKGQRRRFAQHDPRAQVFGSGGNEFTILPQHGAGFGAGVDDQSGEHLGPDRMQGKFELSDDTEISTAAAQGPEQVRVGTGSGVQRATVRRDNPRRDEIVRGEAVFAAEPAETAAQGEAGNARRGIDPRGRGEAVHLRGAIHVGQRAAWLHRRAASAGIDPHTLHRRKVDHQPVFADRETGDVVSSAPDRNLEPIFAGIIHRLHDVGLSPATDDGGGSAVDHAVPNGASLVVSEVSGKEDVAAETLVQGFEVLQGGCSHVVVSVFFV</sequence>
<keyword evidence="3" id="KW-1185">Reference proteome</keyword>
<evidence type="ECO:0000313" key="3">
    <source>
        <dbReference type="Proteomes" id="UP000005824"/>
    </source>
</evidence>
<dbReference type="eggNOG" id="ENOG502ZV88">
    <property type="taxonomic scope" value="Bacteria"/>
</dbReference>
<accession>B4CVJ5</accession>
<evidence type="ECO:0000313" key="2">
    <source>
        <dbReference type="EMBL" id="EDY21437.1"/>
    </source>
</evidence>
<dbReference type="EMBL" id="ABVL01000002">
    <property type="protein sequence ID" value="EDY21437.1"/>
    <property type="molecule type" value="Genomic_DNA"/>
</dbReference>
<proteinExistence type="predicted"/>
<evidence type="ECO:0000256" key="1">
    <source>
        <dbReference type="SAM" id="MobiDB-lite"/>
    </source>
</evidence>
<feature type="region of interest" description="Disordered" evidence="1">
    <location>
        <begin position="1"/>
        <end position="59"/>
    </location>
</feature>
<comment type="caution">
    <text evidence="2">The sequence shown here is derived from an EMBL/GenBank/DDBJ whole genome shotgun (WGS) entry which is preliminary data.</text>
</comment>
<dbReference type="Proteomes" id="UP000005824">
    <property type="component" value="Unassembled WGS sequence"/>
</dbReference>
<name>B4CVJ5_9BACT</name>
<dbReference type="STRING" id="497964.CfE428DRAFT_0682"/>
<dbReference type="InParanoid" id="B4CVJ5"/>
<feature type="compositionally biased region" description="Low complexity" evidence="1">
    <location>
        <begin position="114"/>
        <end position="130"/>
    </location>
</feature>
<dbReference type="AlphaFoldDB" id="B4CVJ5"/>
<feature type="region of interest" description="Disordered" evidence="1">
    <location>
        <begin position="78"/>
        <end position="141"/>
    </location>
</feature>